<dbReference type="InterPro" id="IPR008977">
    <property type="entry name" value="PHM/PNGase_F_dom_sf"/>
</dbReference>
<dbReference type="GO" id="GO:0016715">
    <property type="term" value="F:oxidoreductase activity, acting on paired donors, with incorporation or reduction of molecular oxygen, reduced ascorbate as one donor, and incorporation of one atom of oxygen"/>
    <property type="evidence" value="ECO:0007669"/>
    <property type="project" value="InterPro"/>
</dbReference>
<keyword evidence="1 3" id="KW-0732">Signal</keyword>
<evidence type="ECO:0000259" key="4">
    <source>
        <dbReference type="SMART" id="SM01290"/>
    </source>
</evidence>
<dbReference type="Pfam" id="PF09113">
    <property type="entry name" value="N-glycanase_C"/>
    <property type="match status" value="1"/>
</dbReference>
<evidence type="ECO:0000256" key="1">
    <source>
        <dbReference type="ARBA" id="ARBA00022729"/>
    </source>
</evidence>
<dbReference type="RefSeq" id="WP_132217985.1">
    <property type="nucleotide sequence ID" value="NZ_OX156936.1"/>
</dbReference>
<evidence type="ECO:0000256" key="2">
    <source>
        <dbReference type="ARBA" id="ARBA00023157"/>
    </source>
</evidence>
<evidence type="ECO:0000313" key="6">
    <source>
        <dbReference type="Proteomes" id="UP000295455"/>
    </source>
</evidence>
<dbReference type="SUPFAM" id="SSF49742">
    <property type="entry name" value="PHM/PNGase F"/>
    <property type="match status" value="2"/>
</dbReference>
<evidence type="ECO:0000256" key="3">
    <source>
        <dbReference type="SAM" id="SignalP"/>
    </source>
</evidence>
<dbReference type="InterPro" id="IPR026444">
    <property type="entry name" value="Secre_tail"/>
</dbReference>
<name>A0A4R1RHL8_9FLAO</name>
<dbReference type="OrthoDB" id="6281169at2"/>
<sequence>MMKELLKNLMLTVLLVATSATFSQASFNFTGKPTEFHPDGTLATSAPISFVMSNVPNDTDNIIRLRLYLYANGISTTDASGNPVDDGITWSTTTDKNNYYLGLINDADVNNGFYRTETIDNGNGTFTKTYTIFNVSNNGSGDTYRNGGIDDGAYYAPIIILINANGQPRYNTNGDLGTGNGNDPLIVDQATLDQSPDEIAAHLAFSYYPPEENETTGNGEFPHILANSSIDLLGTGDGSGKQNQIITFDTVGKKSTTDAPFNVSASSTSGLTDIFYSVTSGPATINGSTVTLNGTVGTVTLKAEQAGNADFNAAETFQQFEVIDLSTFSPSISTPLTEDYPLEMPAFYAYPIYVTSAIEEADLITINNIEITVDETPIAVTSKNNLHYALWTPTSYGSHTIKITAYGSNGVNTTITKTIQVTDVINTQNVKTMDDVIIEYNTTNSRNFYGTFTMPQHVGSYNQIIANLLVECPSTTGDCDNWDRRAFIDVMGPDRNWIQIIRYVTPFGVGCSHTIDLTDYASLLQGEVQFRMFIDTWGTGGWQISLDFDFNKGTPQYLYSKVDELWDGNWDLGNPDDLQPVPVANYTYDANILSSHLRLSNTGHGWGSNNSQNAAEFYHATNYIDIDGVQNYEQNLWNTCNPNPDGCSPQGGTWTYNRAGWCPGSIAPPDIVDMTSQISKGSVNFSYRFDPTYVDYCHPNNPDCVTGVTCTDCNDGYKAQYYIDGQLINFSNTPLLQVSLDVEEVNNTANYKFLAHPNPSNGIFHISSTGTMGKSVMHVVSVSGEILKTYYFNSSEEINNTTFNLSSLAKGLYFVTIENNAGQGNLKLIIK</sequence>
<dbReference type="Proteomes" id="UP000295455">
    <property type="component" value="Unassembled WGS sequence"/>
</dbReference>
<organism evidence="5 6">
    <name type="scientific">Mariniflexile fucanivorans</name>
    <dbReference type="NCBI Taxonomy" id="264023"/>
    <lineage>
        <taxon>Bacteria</taxon>
        <taxon>Pseudomonadati</taxon>
        <taxon>Bacteroidota</taxon>
        <taxon>Flavobacteriia</taxon>
        <taxon>Flavobacteriales</taxon>
        <taxon>Flavobacteriaceae</taxon>
        <taxon>Mariniflexile</taxon>
    </lineage>
</organism>
<comment type="caution">
    <text evidence="5">The sequence shown here is derived from an EMBL/GenBank/DDBJ whole genome shotgun (WGS) entry which is preliminary data.</text>
</comment>
<dbReference type="AlphaFoldDB" id="A0A4R1RHL8"/>
<proteinExistence type="predicted"/>
<feature type="domain" description="Peptide-N-glycosidase F N-terminal" evidence="4">
    <location>
        <begin position="429"/>
        <end position="550"/>
    </location>
</feature>
<feature type="chain" id="PRO_5020626095" evidence="3">
    <location>
        <begin position="26"/>
        <end position="831"/>
    </location>
</feature>
<protein>
    <submittedName>
        <fullName evidence="5">Putative secreted protein (Por secretion system target)</fullName>
    </submittedName>
</protein>
<dbReference type="InterPro" id="IPR015196">
    <property type="entry name" value="PngaseF_N"/>
</dbReference>
<evidence type="ECO:0000313" key="5">
    <source>
        <dbReference type="EMBL" id="TCL65575.1"/>
    </source>
</evidence>
<feature type="signal peptide" evidence="3">
    <location>
        <begin position="1"/>
        <end position="25"/>
    </location>
</feature>
<keyword evidence="2" id="KW-1015">Disulfide bond</keyword>
<dbReference type="EMBL" id="SLUP01000005">
    <property type="protein sequence ID" value="TCL65575.1"/>
    <property type="molecule type" value="Genomic_DNA"/>
</dbReference>
<dbReference type="Pfam" id="PF09112">
    <property type="entry name" value="N-glycanase_N"/>
    <property type="match status" value="1"/>
</dbReference>
<keyword evidence="6" id="KW-1185">Reference proteome</keyword>
<dbReference type="NCBIfam" id="TIGR04183">
    <property type="entry name" value="Por_Secre_tail"/>
    <property type="match status" value="1"/>
</dbReference>
<dbReference type="InterPro" id="IPR014784">
    <property type="entry name" value="Cu2_ascorb_mOase-like_C"/>
</dbReference>
<dbReference type="SMART" id="SM01290">
    <property type="entry name" value="N-glycanase_N"/>
    <property type="match status" value="1"/>
</dbReference>
<reference evidence="5 6" key="1">
    <citation type="submission" date="2019-03" db="EMBL/GenBank/DDBJ databases">
        <title>Genomic Encyclopedia of Type Strains, Phase IV (KMG-IV): sequencing the most valuable type-strain genomes for metagenomic binning, comparative biology and taxonomic classification.</title>
        <authorList>
            <person name="Goeker M."/>
        </authorList>
    </citation>
    <scope>NUCLEOTIDE SEQUENCE [LARGE SCALE GENOMIC DNA]</scope>
    <source>
        <strain evidence="5 6">DSM 18792</strain>
    </source>
</reference>
<gene>
    <name evidence="5" type="ORF">EV196_105238</name>
</gene>
<dbReference type="InterPro" id="IPR015197">
    <property type="entry name" value="PngaseF_C"/>
</dbReference>
<dbReference type="Pfam" id="PF18962">
    <property type="entry name" value="Por_Secre_tail"/>
    <property type="match status" value="1"/>
</dbReference>
<accession>A0A4R1RHL8</accession>
<dbReference type="Gene3D" id="2.60.120.230">
    <property type="match status" value="2"/>
</dbReference>